<reference evidence="1 2" key="1">
    <citation type="submission" date="2023-02" db="EMBL/GenBank/DDBJ databases">
        <title>Genome sequence of Novosphingobium humi KACC 19094.</title>
        <authorList>
            <person name="Kim S."/>
            <person name="Heo J."/>
            <person name="Kwon S.-W."/>
        </authorList>
    </citation>
    <scope>NUCLEOTIDE SEQUENCE [LARGE SCALE GENOMIC DNA]</scope>
    <source>
        <strain evidence="1 2">KACC 19094</strain>
        <plasmid evidence="1 2">unnamed1</plasmid>
    </source>
</reference>
<geneLocation type="plasmid" evidence="1 2">
    <name>unnamed1</name>
</geneLocation>
<keyword evidence="1" id="KW-0614">Plasmid</keyword>
<organism evidence="1 2">
    <name type="scientific">Novosphingobium humi</name>
    <dbReference type="NCBI Taxonomy" id="2282397"/>
    <lineage>
        <taxon>Bacteria</taxon>
        <taxon>Pseudomonadati</taxon>
        <taxon>Pseudomonadota</taxon>
        <taxon>Alphaproteobacteria</taxon>
        <taxon>Sphingomonadales</taxon>
        <taxon>Sphingomonadaceae</taxon>
        <taxon>Novosphingobium</taxon>
    </lineage>
</organism>
<sequence length="73" mass="8212">MRHQAGHPFEKTRTCRAIIKKSFQGGTIAVLPRPISVILALPQAKTSHKTLIQTFFFMTDPSRWACSTARAEQ</sequence>
<evidence type="ECO:0000313" key="2">
    <source>
        <dbReference type="Proteomes" id="UP001218231"/>
    </source>
</evidence>
<gene>
    <name evidence="1" type="ORF">PQ457_17705</name>
</gene>
<keyword evidence="2" id="KW-1185">Reference proteome</keyword>
<accession>A0ABY7U3X0</accession>
<protein>
    <submittedName>
        <fullName evidence="1">Uncharacterized protein</fullName>
    </submittedName>
</protein>
<proteinExistence type="predicted"/>
<evidence type="ECO:0000313" key="1">
    <source>
        <dbReference type="EMBL" id="WCT79898.1"/>
    </source>
</evidence>
<name>A0ABY7U3X0_9SPHN</name>
<dbReference type="EMBL" id="CP117418">
    <property type="protein sequence ID" value="WCT79898.1"/>
    <property type="molecule type" value="Genomic_DNA"/>
</dbReference>
<dbReference type="RefSeq" id="WP_273620170.1">
    <property type="nucleotide sequence ID" value="NZ_CP117418.1"/>
</dbReference>
<dbReference type="Proteomes" id="UP001218231">
    <property type="component" value="Plasmid unnamed1"/>
</dbReference>